<evidence type="ECO:0000313" key="2">
    <source>
        <dbReference type="EMBL" id="GAA4790502.1"/>
    </source>
</evidence>
<feature type="region of interest" description="Disordered" evidence="1">
    <location>
        <begin position="1"/>
        <end position="24"/>
    </location>
</feature>
<organism evidence="2 3">
    <name type="scientific">Actinomycetospora chlora</name>
    <dbReference type="NCBI Taxonomy" id="663608"/>
    <lineage>
        <taxon>Bacteria</taxon>
        <taxon>Bacillati</taxon>
        <taxon>Actinomycetota</taxon>
        <taxon>Actinomycetes</taxon>
        <taxon>Pseudonocardiales</taxon>
        <taxon>Pseudonocardiaceae</taxon>
        <taxon>Actinomycetospora</taxon>
    </lineage>
</organism>
<evidence type="ECO:0000313" key="3">
    <source>
        <dbReference type="Proteomes" id="UP001500928"/>
    </source>
</evidence>
<comment type="caution">
    <text evidence="2">The sequence shown here is derived from an EMBL/GenBank/DDBJ whole genome shotgun (WGS) entry which is preliminary data.</text>
</comment>
<name>A0ABP9B4K1_9PSEU</name>
<reference evidence="3" key="1">
    <citation type="journal article" date="2019" name="Int. J. Syst. Evol. Microbiol.">
        <title>The Global Catalogue of Microorganisms (GCM) 10K type strain sequencing project: providing services to taxonomists for standard genome sequencing and annotation.</title>
        <authorList>
            <consortium name="The Broad Institute Genomics Platform"/>
            <consortium name="The Broad Institute Genome Sequencing Center for Infectious Disease"/>
            <person name="Wu L."/>
            <person name="Ma J."/>
        </authorList>
    </citation>
    <scope>NUCLEOTIDE SEQUENCE [LARGE SCALE GENOMIC DNA]</scope>
    <source>
        <strain evidence="3">JCM 17979</strain>
    </source>
</reference>
<sequence length="69" mass="6857">MLGLGDGSDPDVLGGQGGQGGVDGVEVALGVDDEGDLAVVHHVAAVPEGVGGDDLDVHGRPPQSEMYQH</sequence>
<dbReference type="RefSeq" id="WP_345415146.1">
    <property type="nucleotide sequence ID" value="NZ_BAABHO010000019.1"/>
</dbReference>
<proteinExistence type="predicted"/>
<protein>
    <submittedName>
        <fullName evidence="2">Uncharacterized protein</fullName>
    </submittedName>
</protein>
<dbReference type="EMBL" id="BAABHO010000019">
    <property type="protein sequence ID" value="GAA4790502.1"/>
    <property type="molecule type" value="Genomic_DNA"/>
</dbReference>
<evidence type="ECO:0000256" key="1">
    <source>
        <dbReference type="SAM" id="MobiDB-lite"/>
    </source>
</evidence>
<dbReference type="Proteomes" id="UP001500928">
    <property type="component" value="Unassembled WGS sequence"/>
</dbReference>
<gene>
    <name evidence="2" type="ORF">GCM10023200_26820</name>
</gene>
<feature type="region of interest" description="Disordered" evidence="1">
    <location>
        <begin position="48"/>
        <end position="69"/>
    </location>
</feature>
<keyword evidence="3" id="KW-1185">Reference proteome</keyword>
<feature type="compositionally biased region" description="Gly residues" evidence="1">
    <location>
        <begin position="14"/>
        <end position="23"/>
    </location>
</feature>
<accession>A0ABP9B4K1</accession>